<protein>
    <submittedName>
        <fullName evidence="3">Uncharacterized protein</fullName>
    </submittedName>
</protein>
<feature type="region of interest" description="Disordered" evidence="1">
    <location>
        <begin position="376"/>
        <end position="500"/>
    </location>
</feature>
<keyword evidence="2" id="KW-0812">Transmembrane</keyword>
<keyword evidence="2" id="KW-0472">Membrane</keyword>
<organism evidence="3 4">
    <name type="scientific">Rhizoctonia solani</name>
    <dbReference type="NCBI Taxonomy" id="456999"/>
    <lineage>
        <taxon>Eukaryota</taxon>
        <taxon>Fungi</taxon>
        <taxon>Dikarya</taxon>
        <taxon>Basidiomycota</taxon>
        <taxon>Agaricomycotina</taxon>
        <taxon>Agaricomycetes</taxon>
        <taxon>Cantharellales</taxon>
        <taxon>Ceratobasidiaceae</taxon>
        <taxon>Rhizoctonia</taxon>
    </lineage>
</organism>
<proteinExistence type="predicted"/>
<name>A0A8H3DH42_9AGAM</name>
<reference evidence="3" key="1">
    <citation type="submission" date="2021-01" db="EMBL/GenBank/DDBJ databases">
        <authorList>
            <person name="Kaushik A."/>
        </authorList>
    </citation>
    <scope>NUCLEOTIDE SEQUENCE</scope>
    <source>
        <strain evidence="3">Type strain: AG8-Rh-89/</strain>
    </source>
</reference>
<evidence type="ECO:0000313" key="4">
    <source>
        <dbReference type="Proteomes" id="UP000663850"/>
    </source>
</evidence>
<sequence>MSLPLWDQLTFTFGWEPWVQTMRQCTALAIEFSTDVAPGVVANPAPAAPYTVIIYAGGYRPLTMAAGNIGVNGTFHWVVNLPVGPQYILGMKDSAGYNGGSSLLWTMSTGNGSCPLDPSPITPSSLSFTRTGSAQCGEINYVMHNGKSPYQIEIIPEIHQSKTLYFATNKFGFIMDLPTGLKVYIAIRDADGNSGVDELMTVGSSNDNSCLKAAGTVSVGMASTMYTGSGVSMPSATPTSFLASTTTNPGSIASTGLPQSDSDEPTGIKKNVPIIAGVVTGAVAIAFIIFLLFCIHRRRKRRIASQAQSASMIQQHVNLPQNPPTYFGPPVTQYPSLAVPQIQTPEPHMYAPAPYAVNHGHFAPTPPSDAYNPYFANMPTHTPRPRSYHTGHTPLLDGSPSNQSPHTLHFSQGTPSGSGDAPTTTSRPSTGTGTPPGLPHGALAPLSNLGQSGPQWVLQAPGTPPVRSLFGSPRSETLTLTTLPPYGPAGEKPQSPALEE</sequence>
<accession>A0A8H3DH42</accession>
<feature type="transmembrane region" description="Helical" evidence="2">
    <location>
        <begin position="274"/>
        <end position="295"/>
    </location>
</feature>
<evidence type="ECO:0000256" key="2">
    <source>
        <dbReference type="SAM" id="Phobius"/>
    </source>
</evidence>
<dbReference type="Proteomes" id="UP000663850">
    <property type="component" value="Unassembled WGS sequence"/>
</dbReference>
<comment type="caution">
    <text evidence="3">The sequence shown here is derived from an EMBL/GenBank/DDBJ whole genome shotgun (WGS) entry which is preliminary data.</text>
</comment>
<feature type="compositionally biased region" description="Low complexity" evidence="1">
    <location>
        <begin position="421"/>
        <end position="447"/>
    </location>
</feature>
<evidence type="ECO:0000313" key="3">
    <source>
        <dbReference type="EMBL" id="CAE6527078.1"/>
    </source>
</evidence>
<gene>
    <name evidence="3" type="ORF">RDB_LOCUS125197</name>
</gene>
<dbReference type="AlphaFoldDB" id="A0A8H3DH42"/>
<evidence type="ECO:0000256" key="1">
    <source>
        <dbReference type="SAM" id="MobiDB-lite"/>
    </source>
</evidence>
<keyword evidence="2" id="KW-1133">Transmembrane helix</keyword>
<dbReference type="EMBL" id="CAJMWZ010006765">
    <property type="protein sequence ID" value="CAE6527078.1"/>
    <property type="molecule type" value="Genomic_DNA"/>
</dbReference>
<feature type="compositionally biased region" description="Polar residues" evidence="1">
    <location>
        <begin position="399"/>
        <end position="417"/>
    </location>
</feature>